<dbReference type="EMBL" id="CP073721">
    <property type="protein sequence ID" value="UWZ37055.1"/>
    <property type="molecule type" value="Genomic_DNA"/>
</dbReference>
<accession>A0ABY5Z4S9</accession>
<name>A0ABY5Z4S9_9ACTN</name>
<gene>
    <name evidence="1" type="ORF">Drose_01645</name>
</gene>
<keyword evidence="2" id="KW-1185">Reference proteome</keyword>
<protein>
    <submittedName>
        <fullName evidence="1">Uncharacterized protein</fullName>
    </submittedName>
</protein>
<organism evidence="1 2">
    <name type="scientific">Dactylosporangium roseum</name>
    <dbReference type="NCBI Taxonomy" id="47989"/>
    <lineage>
        <taxon>Bacteria</taxon>
        <taxon>Bacillati</taxon>
        <taxon>Actinomycetota</taxon>
        <taxon>Actinomycetes</taxon>
        <taxon>Micromonosporales</taxon>
        <taxon>Micromonosporaceae</taxon>
        <taxon>Dactylosporangium</taxon>
    </lineage>
</organism>
<dbReference type="RefSeq" id="WP_260726403.1">
    <property type="nucleotide sequence ID" value="NZ_BAAABS010000013.1"/>
</dbReference>
<evidence type="ECO:0000313" key="1">
    <source>
        <dbReference type="EMBL" id="UWZ37055.1"/>
    </source>
</evidence>
<dbReference type="Proteomes" id="UP001058271">
    <property type="component" value="Chromosome"/>
</dbReference>
<sequence length="98" mass="10642">MLSAHGKALISREDYIRYAKDCPGVTGMAAQVTDARLETPEKAVVVIKVLGFTVSTTMVYERGAWAWEPSPEQTVDWSKPLDQRIAEGKASGSCGTPK</sequence>
<reference evidence="1" key="1">
    <citation type="submission" date="2021-04" db="EMBL/GenBank/DDBJ databases">
        <title>Biosynthetic gene clusters of Dactylosporangioum roseum.</title>
        <authorList>
            <person name="Hartkoorn R.C."/>
            <person name="Beaudoing E."/>
            <person name="Hot D."/>
            <person name="Moureu S."/>
        </authorList>
    </citation>
    <scope>NUCLEOTIDE SEQUENCE</scope>
    <source>
        <strain evidence="1">NRRL B-16295</strain>
    </source>
</reference>
<evidence type="ECO:0000313" key="2">
    <source>
        <dbReference type="Proteomes" id="UP001058271"/>
    </source>
</evidence>
<proteinExistence type="predicted"/>